<dbReference type="EMBL" id="SCEB01007427">
    <property type="protein sequence ID" value="RXM91913.1"/>
    <property type="molecule type" value="Genomic_DNA"/>
</dbReference>
<dbReference type="PANTHER" id="PTHR10903:SF188">
    <property type="entry name" value="GTPASE IMAP FAMILY MEMBER 2-LIKE-RELATED"/>
    <property type="match status" value="1"/>
</dbReference>
<dbReference type="PROSITE" id="PS51720">
    <property type="entry name" value="G_AIG1"/>
    <property type="match status" value="1"/>
</dbReference>
<feature type="domain" description="AIG1-type G" evidence="5">
    <location>
        <begin position="21"/>
        <end position="222"/>
    </location>
</feature>
<keyword evidence="7" id="KW-1185">Reference proteome</keyword>
<dbReference type="SUPFAM" id="SSF52540">
    <property type="entry name" value="P-loop containing nucleoside triphosphate hydrolases"/>
    <property type="match status" value="1"/>
</dbReference>
<dbReference type="Pfam" id="PF04548">
    <property type="entry name" value="AIG1"/>
    <property type="match status" value="1"/>
</dbReference>
<reference evidence="6 7" key="1">
    <citation type="submission" date="2019-01" db="EMBL/GenBank/DDBJ databases">
        <title>Draft Genome and Complete Hox-Cluster Characterization of the Sterlet Sturgeon (Acipenser ruthenus).</title>
        <authorList>
            <person name="Wei Q."/>
        </authorList>
    </citation>
    <scope>NUCLEOTIDE SEQUENCE [LARGE SCALE GENOMIC DNA]</scope>
    <source>
        <strain evidence="6">WHYD16114868_AA</strain>
        <tissue evidence="6">Blood</tissue>
    </source>
</reference>
<dbReference type="GO" id="GO:0005525">
    <property type="term" value="F:GTP binding"/>
    <property type="evidence" value="ECO:0007669"/>
    <property type="project" value="UniProtKB-KW"/>
</dbReference>
<keyword evidence="3" id="KW-0342">GTP-binding</keyword>
<comment type="similarity">
    <text evidence="1">Belongs to the TRAFAC class TrmE-Era-EngA-EngB-Septin-like GTPase superfamily. AIG1/Toc34/Toc159-like paraseptin GTPase family. IAN subfamily.</text>
</comment>
<evidence type="ECO:0000313" key="6">
    <source>
        <dbReference type="EMBL" id="RXM91913.1"/>
    </source>
</evidence>
<organism evidence="6 7">
    <name type="scientific">Acipenser ruthenus</name>
    <name type="common">Sterlet sturgeon</name>
    <dbReference type="NCBI Taxonomy" id="7906"/>
    <lineage>
        <taxon>Eukaryota</taxon>
        <taxon>Metazoa</taxon>
        <taxon>Chordata</taxon>
        <taxon>Craniata</taxon>
        <taxon>Vertebrata</taxon>
        <taxon>Euteleostomi</taxon>
        <taxon>Actinopterygii</taxon>
        <taxon>Chondrostei</taxon>
        <taxon>Acipenseriformes</taxon>
        <taxon>Acipenseridae</taxon>
        <taxon>Acipenser</taxon>
    </lineage>
</organism>
<dbReference type="AlphaFoldDB" id="A0A444UUS6"/>
<dbReference type="CDD" id="cd01852">
    <property type="entry name" value="AIG1"/>
    <property type="match status" value="1"/>
</dbReference>
<dbReference type="Proteomes" id="UP000289886">
    <property type="component" value="Unassembled WGS sequence"/>
</dbReference>
<evidence type="ECO:0000256" key="4">
    <source>
        <dbReference type="SAM" id="Coils"/>
    </source>
</evidence>
<evidence type="ECO:0000256" key="3">
    <source>
        <dbReference type="ARBA" id="ARBA00023134"/>
    </source>
</evidence>
<keyword evidence="4" id="KW-0175">Coiled coil</keyword>
<dbReference type="InterPro" id="IPR045058">
    <property type="entry name" value="GIMA/IAN/Toc"/>
</dbReference>
<dbReference type="Gene3D" id="3.40.50.300">
    <property type="entry name" value="P-loop containing nucleotide triphosphate hydrolases"/>
    <property type="match status" value="1"/>
</dbReference>
<dbReference type="PANTHER" id="PTHR10903">
    <property type="entry name" value="GTPASE, IMAP FAMILY MEMBER-RELATED"/>
    <property type="match status" value="1"/>
</dbReference>
<protein>
    <submittedName>
        <fullName evidence="6">GTPase IMAP family member 4</fullName>
    </submittedName>
</protein>
<keyword evidence="2" id="KW-0547">Nucleotide-binding</keyword>
<sequence>MILTCDPITLKTKNAVSEVYSSVLRIVLVGKTGVGKSAAGNVILGKKCFKSELSDTSVTKECKEVTAQTFGRKVTVVDTPGLFDTSLSNTETAKEIVKCVEMTYPGPHAFLLAIRLGRFTEEEKETVRIIKEVFGERASKYMMVLFTHGDNLDEDETIEDFIEKCSEDIKQLITSCEGRYSVISGKKIKDQDQTKQLLVKIDKMVKGCQGNFFSGELFQMMKERIEQEKKIQEYKEEVKREREQKELMERYARSCEEKLQNVSRCSIL</sequence>
<evidence type="ECO:0000256" key="1">
    <source>
        <dbReference type="ARBA" id="ARBA00008535"/>
    </source>
</evidence>
<comment type="caution">
    <text evidence="6">The sequence shown here is derived from an EMBL/GenBank/DDBJ whole genome shotgun (WGS) entry which is preliminary data.</text>
</comment>
<dbReference type="FunFam" id="3.40.50.300:FF:000366">
    <property type="entry name" value="GTPase, IMAP family member 2"/>
    <property type="match status" value="1"/>
</dbReference>
<dbReference type="InterPro" id="IPR006703">
    <property type="entry name" value="G_AIG1"/>
</dbReference>
<feature type="coiled-coil region" evidence="4">
    <location>
        <begin position="217"/>
        <end position="251"/>
    </location>
</feature>
<evidence type="ECO:0000256" key="2">
    <source>
        <dbReference type="ARBA" id="ARBA00022741"/>
    </source>
</evidence>
<dbReference type="InterPro" id="IPR027417">
    <property type="entry name" value="P-loop_NTPase"/>
</dbReference>
<evidence type="ECO:0000259" key="5">
    <source>
        <dbReference type="PROSITE" id="PS51720"/>
    </source>
</evidence>
<gene>
    <name evidence="6" type="ORF">EOD39_20684</name>
</gene>
<proteinExistence type="inferred from homology"/>
<evidence type="ECO:0000313" key="7">
    <source>
        <dbReference type="Proteomes" id="UP000289886"/>
    </source>
</evidence>
<accession>A0A444UUS6</accession>
<name>A0A444UUS6_ACIRT</name>